<keyword evidence="2" id="KW-0719">Serine esterase</keyword>
<comment type="caution">
    <text evidence="8">The sequence shown here is derived from an EMBL/GenBank/DDBJ whole genome shotgun (WGS) entry which is preliminary data.</text>
</comment>
<evidence type="ECO:0000256" key="2">
    <source>
        <dbReference type="ARBA" id="ARBA00022487"/>
    </source>
</evidence>
<gene>
    <name evidence="8" type="ORF">CNF02_06370</name>
</gene>
<keyword evidence="4" id="KW-0732">Signal</keyword>
<sequence length="529" mass="57502">MKIIEEWIERVNDKKFAIKKKERSMPVRIPTWSAFLFIVLMPSMAWAQPCKDLVSFSLPGVTIDAAELVAAGAFVPPGESAGNAQRYQSLPEFCRVELSLTPTSDSDIKMELWLPAENWNGKYLGVGNGAFTGNIRHSALGMPLTRGYAASSTDTGHLGNTASFALGHPEKIYDFAWRAVHEMAKTSKALIDTFYDEGLRHSYFTGCSAGGRQAMKAAQRFPEDFDGIVAGAPGLDWTGRASASLRIAAHLEADPTAQLKSSERELLYRTALDFCDNSDGVQDGLIGNPAECEFDPEVLQCDGENAGACLSEAQVNTAKMIYSSPANPRTGRAITGLLPGSELGWTDLGWTNSARATGLDQFRYLVFEDENWTIDQFNFERDAGAGERKDDDTLNALSPDLFDFVASGGKLIAYHGWSDPQISPANATQYYERVVRVMGGRENIHNSLRLFMAPGMGHCAGGPGPNTFDSLTALENWVEHGEAPDSIVAIHRTDGVVDRSRPLCPFPEVAVYSGSGSTDEAENFACQAP</sequence>
<reference evidence="8 9" key="1">
    <citation type="submission" date="2017-08" db="EMBL/GenBank/DDBJ databases">
        <title>Fine stratification of microbial communities through a metagenomic profile of the photic zone.</title>
        <authorList>
            <person name="Haro-Moreno J.M."/>
            <person name="Lopez-Perez M."/>
            <person name="De La Torre J."/>
            <person name="Picazo A."/>
            <person name="Camacho A."/>
            <person name="Rodriguez-Valera F."/>
        </authorList>
    </citation>
    <scope>NUCLEOTIDE SEQUENCE [LARGE SCALE GENOMIC DNA]</scope>
    <source>
        <strain evidence="8">MED-G28</strain>
    </source>
</reference>
<dbReference type="PANTHER" id="PTHR33938:SF15">
    <property type="entry name" value="FERULOYL ESTERASE B-RELATED"/>
    <property type="match status" value="1"/>
</dbReference>
<dbReference type="Gene3D" id="3.40.50.1820">
    <property type="entry name" value="alpha/beta hydrolase"/>
    <property type="match status" value="1"/>
</dbReference>
<name>A0A2A5WCK7_9GAMM</name>
<comment type="similarity">
    <text evidence="1">Belongs to the tannase family.</text>
</comment>
<dbReference type="AlphaFoldDB" id="A0A2A5WCK7"/>
<protein>
    <submittedName>
        <fullName evidence="8">Tannase/feruloyl esterase family alpha/beta hydrolase</fullName>
    </submittedName>
</protein>
<proteinExistence type="inferred from homology"/>
<accession>A0A2A5WCK7</accession>
<keyword evidence="3" id="KW-0479">Metal-binding</keyword>
<evidence type="ECO:0000313" key="9">
    <source>
        <dbReference type="Proteomes" id="UP000219329"/>
    </source>
</evidence>
<evidence type="ECO:0000256" key="7">
    <source>
        <dbReference type="ARBA" id="ARBA00023157"/>
    </source>
</evidence>
<dbReference type="InterPro" id="IPR029058">
    <property type="entry name" value="AB_hydrolase_fold"/>
</dbReference>
<dbReference type="InterPro" id="IPR011118">
    <property type="entry name" value="Tannase/feruloyl_esterase"/>
</dbReference>
<evidence type="ECO:0000256" key="4">
    <source>
        <dbReference type="ARBA" id="ARBA00022729"/>
    </source>
</evidence>
<keyword evidence="6" id="KW-0106">Calcium</keyword>
<dbReference type="GO" id="GO:0052689">
    <property type="term" value="F:carboxylic ester hydrolase activity"/>
    <property type="evidence" value="ECO:0007669"/>
    <property type="project" value="UniProtKB-KW"/>
</dbReference>
<dbReference type="Pfam" id="PF07519">
    <property type="entry name" value="Tannase"/>
    <property type="match status" value="1"/>
</dbReference>
<dbReference type="PANTHER" id="PTHR33938">
    <property type="entry name" value="FERULOYL ESTERASE B-RELATED"/>
    <property type="match status" value="1"/>
</dbReference>
<keyword evidence="7" id="KW-1015">Disulfide bond</keyword>
<evidence type="ECO:0000256" key="6">
    <source>
        <dbReference type="ARBA" id="ARBA00022837"/>
    </source>
</evidence>
<evidence type="ECO:0000313" key="8">
    <source>
        <dbReference type="EMBL" id="PDH33977.1"/>
    </source>
</evidence>
<keyword evidence="5 8" id="KW-0378">Hydrolase</keyword>
<evidence type="ECO:0000256" key="1">
    <source>
        <dbReference type="ARBA" id="ARBA00006249"/>
    </source>
</evidence>
<dbReference type="SUPFAM" id="SSF53474">
    <property type="entry name" value="alpha/beta-Hydrolases"/>
    <property type="match status" value="1"/>
</dbReference>
<organism evidence="8 9">
    <name type="scientific">OM182 bacterium MED-G28</name>
    <dbReference type="NCBI Taxonomy" id="1986256"/>
    <lineage>
        <taxon>Bacteria</taxon>
        <taxon>Pseudomonadati</taxon>
        <taxon>Pseudomonadota</taxon>
        <taxon>Gammaproteobacteria</taxon>
        <taxon>OMG group</taxon>
        <taxon>OM182 clade</taxon>
    </lineage>
</organism>
<dbReference type="GO" id="GO:0046872">
    <property type="term" value="F:metal ion binding"/>
    <property type="evidence" value="ECO:0007669"/>
    <property type="project" value="UniProtKB-KW"/>
</dbReference>
<evidence type="ECO:0000256" key="3">
    <source>
        <dbReference type="ARBA" id="ARBA00022723"/>
    </source>
</evidence>
<evidence type="ECO:0000256" key="5">
    <source>
        <dbReference type="ARBA" id="ARBA00022801"/>
    </source>
</evidence>
<dbReference type="Proteomes" id="UP000219329">
    <property type="component" value="Unassembled WGS sequence"/>
</dbReference>
<dbReference type="EMBL" id="NTJZ01000005">
    <property type="protein sequence ID" value="PDH33977.1"/>
    <property type="molecule type" value="Genomic_DNA"/>
</dbReference>